<dbReference type="EMBL" id="JAACJJ010000029">
    <property type="protein sequence ID" value="KAF5319463.1"/>
    <property type="molecule type" value="Genomic_DNA"/>
</dbReference>
<feature type="compositionally biased region" description="Pro residues" evidence="1">
    <location>
        <begin position="241"/>
        <end position="261"/>
    </location>
</feature>
<protein>
    <submittedName>
        <fullName evidence="2">Uncharacterized protein</fullName>
    </submittedName>
</protein>
<dbReference type="AlphaFoldDB" id="A0A8H5BBP3"/>
<sequence>MTATTPEVLPELELAIREAQLPEFRGWPVEDALTGDTLSASALKRKRIDDEENLDSKPALKKFQKEGEVLKAFGKALVSNMANSRPSSIGDQVSTSLSTSRKQTSRAASEETSQSVSSQLPSNSNRQVGPQGVEPAPRLPSTGDDAWSLVWGLQQAVHSNAGPHCQNPTAGLVFPNSQPALQYIPRIPPSYANHAMPPLYLDNNQQIHQQMQQHSTGASVNLLPVAPGLLLPFHPQAQLSVPPPPHSKPIWPPSSLPPPTTPEDIRSDANTPSTPGHDGRSKSNTIERFADILVDLIELQATKAVSTEWVSCQSQAKVDQGVQTDIPGLQTTEAGTQTEANLHILDAKAIQVISILEIESGH</sequence>
<evidence type="ECO:0000256" key="1">
    <source>
        <dbReference type="SAM" id="MobiDB-lite"/>
    </source>
</evidence>
<gene>
    <name evidence="2" type="ORF">D9619_008771</name>
</gene>
<feature type="region of interest" description="Disordered" evidence="1">
    <location>
        <begin position="236"/>
        <end position="284"/>
    </location>
</feature>
<keyword evidence="3" id="KW-1185">Reference proteome</keyword>
<accession>A0A8H5BBP3</accession>
<reference evidence="2 3" key="1">
    <citation type="journal article" date="2020" name="ISME J.">
        <title>Uncovering the hidden diversity of litter-decomposition mechanisms in mushroom-forming fungi.</title>
        <authorList>
            <person name="Floudas D."/>
            <person name="Bentzer J."/>
            <person name="Ahren D."/>
            <person name="Johansson T."/>
            <person name="Persson P."/>
            <person name="Tunlid A."/>
        </authorList>
    </citation>
    <scope>NUCLEOTIDE SEQUENCE [LARGE SCALE GENOMIC DNA]</scope>
    <source>
        <strain evidence="2 3">CBS 101986</strain>
    </source>
</reference>
<proteinExistence type="predicted"/>
<feature type="compositionally biased region" description="Polar residues" evidence="1">
    <location>
        <begin position="82"/>
        <end position="112"/>
    </location>
</feature>
<evidence type="ECO:0000313" key="2">
    <source>
        <dbReference type="EMBL" id="KAF5319463.1"/>
    </source>
</evidence>
<dbReference type="Proteomes" id="UP000567179">
    <property type="component" value="Unassembled WGS sequence"/>
</dbReference>
<feature type="region of interest" description="Disordered" evidence="1">
    <location>
        <begin position="82"/>
        <end position="141"/>
    </location>
</feature>
<evidence type="ECO:0000313" key="3">
    <source>
        <dbReference type="Proteomes" id="UP000567179"/>
    </source>
</evidence>
<name>A0A8H5BBP3_9AGAR</name>
<feature type="compositionally biased region" description="Low complexity" evidence="1">
    <location>
        <begin position="113"/>
        <end position="125"/>
    </location>
</feature>
<comment type="caution">
    <text evidence="2">The sequence shown here is derived from an EMBL/GenBank/DDBJ whole genome shotgun (WGS) entry which is preliminary data.</text>
</comment>
<organism evidence="2 3">
    <name type="scientific">Psilocybe cf. subviscida</name>
    <dbReference type="NCBI Taxonomy" id="2480587"/>
    <lineage>
        <taxon>Eukaryota</taxon>
        <taxon>Fungi</taxon>
        <taxon>Dikarya</taxon>
        <taxon>Basidiomycota</taxon>
        <taxon>Agaricomycotina</taxon>
        <taxon>Agaricomycetes</taxon>
        <taxon>Agaricomycetidae</taxon>
        <taxon>Agaricales</taxon>
        <taxon>Agaricineae</taxon>
        <taxon>Strophariaceae</taxon>
        <taxon>Psilocybe</taxon>
    </lineage>
</organism>